<dbReference type="InterPro" id="IPR014721">
    <property type="entry name" value="Ribsml_uS5_D2-typ_fold_subgr"/>
</dbReference>
<evidence type="ECO:0000313" key="11">
    <source>
        <dbReference type="Proteomes" id="UP001597191"/>
    </source>
</evidence>
<dbReference type="EMBL" id="JBHTOH010000087">
    <property type="protein sequence ID" value="MFD1411776.1"/>
    <property type="molecule type" value="Genomic_DNA"/>
</dbReference>
<proteinExistence type="inferred from homology"/>
<dbReference type="PANTHER" id="PTHR10977">
    <property type="entry name" value="DIPHOSPHOMEVALONATE DECARBOXYLASE"/>
    <property type="match status" value="1"/>
</dbReference>
<evidence type="ECO:0000256" key="7">
    <source>
        <dbReference type="ARBA" id="ARBA00023239"/>
    </source>
</evidence>
<dbReference type="InterPro" id="IPR041431">
    <property type="entry name" value="Mvd1_C"/>
</dbReference>
<dbReference type="InterPro" id="IPR020568">
    <property type="entry name" value="Ribosomal_Su5_D2-typ_SF"/>
</dbReference>
<name>A0ABW4BQ23_9LACO</name>
<comment type="caution">
    <text evidence="10">The sequence shown here is derived from an EMBL/GenBank/DDBJ whole genome shotgun (WGS) entry which is preliminary data.</text>
</comment>
<evidence type="ECO:0000256" key="1">
    <source>
        <dbReference type="ARBA" id="ARBA00008831"/>
    </source>
</evidence>
<reference evidence="11" key="1">
    <citation type="journal article" date="2019" name="Int. J. Syst. Evol. Microbiol.">
        <title>The Global Catalogue of Microorganisms (GCM) 10K type strain sequencing project: providing services to taxonomists for standard genome sequencing and annotation.</title>
        <authorList>
            <consortium name="The Broad Institute Genomics Platform"/>
            <consortium name="The Broad Institute Genome Sequencing Center for Infectious Disease"/>
            <person name="Wu L."/>
            <person name="Ma J."/>
        </authorList>
    </citation>
    <scope>NUCLEOTIDE SEQUENCE [LARGE SCALE GENOMIC DNA]</scope>
    <source>
        <strain evidence="11">CCM 8937</strain>
    </source>
</reference>
<dbReference type="InterPro" id="IPR036554">
    <property type="entry name" value="GHMP_kinase_C_sf"/>
</dbReference>
<evidence type="ECO:0000256" key="3">
    <source>
        <dbReference type="ARBA" id="ARBA00022516"/>
    </source>
</evidence>
<dbReference type="InterPro" id="IPR053859">
    <property type="entry name" value="MVD-like_N"/>
</dbReference>
<sequence>MTKARAYTNIALIKYWGKRSTSAIIPYNNSISLTLDQFYTETSVTFTDQTLAQTADQFYFQNKWQAPTAKMSRVLDLIRQMAGFNRSAIIKSKNFVPTAAGLASSASAFAALAAAGSQAAGLTLTSRQLSILARHGSGSASRSILGGFVEWHAGTDDQSSYATNLLDPVPFPIAVIALVVNAAPKKVLSTVGMQHSVAHSPFYPAWVQAATASLAPMRAAIAAGDITQIGALAETNAMQMHATTLSADPPFTYFSPGTLAIWQFVQEIRTKGLSCYLTLDAGPNPKLICARQDVDQIMTQLHQVLPNLAGTVCQPGPAVQIID</sequence>
<keyword evidence="6" id="KW-0443">Lipid metabolism</keyword>
<dbReference type="NCBIfam" id="TIGR01240">
    <property type="entry name" value="mevDPdecarb"/>
    <property type="match status" value="1"/>
</dbReference>
<dbReference type="PIRSF" id="PIRSF015950">
    <property type="entry name" value="Mev_P_decrbx"/>
    <property type="match status" value="1"/>
</dbReference>
<dbReference type="Pfam" id="PF18376">
    <property type="entry name" value="MDD_C"/>
    <property type="match status" value="1"/>
</dbReference>
<dbReference type="EC" id="4.1.1.33" evidence="2"/>
<evidence type="ECO:0000256" key="4">
    <source>
        <dbReference type="ARBA" id="ARBA00022741"/>
    </source>
</evidence>
<evidence type="ECO:0000313" key="10">
    <source>
        <dbReference type="EMBL" id="MFD1411776.1"/>
    </source>
</evidence>
<dbReference type="RefSeq" id="WP_125650036.1">
    <property type="nucleotide sequence ID" value="NZ_JBHTOH010000087.1"/>
</dbReference>
<protein>
    <recommendedName>
        <fullName evidence="2">diphosphomevalonate decarboxylase</fullName>
        <ecNumber evidence="2">4.1.1.33</ecNumber>
    </recommendedName>
</protein>
<gene>
    <name evidence="10" type="primary">mvaD</name>
    <name evidence="10" type="ORF">ACFQ4R_09280</name>
</gene>
<dbReference type="SUPFAM" id="SSF54211">
    <property type="entry name" value="Ribosomal protein S5 domain 2-like"/>
    <property type="match status" value="1"/>
</dbReference>
<keyword evidence="5" id="KW-0067">ATP-binding</keyword>
<dbReference type="PANTHER" id="PTHR10977:SF3">
    <property type="entry name" value="DIPHOSPHOMEVALONATE DECARBOXYLASE"/>
    <property type="match status" value="1"/>
</dbReference>
<accession>A0ABW4BQ23</accession>
<evidence type="ECO:0000256" key="6">
    <source>
        <dbReference type="ARBA" id="ARBA00023098"/>
    </source>
</evidence>
<keyword evidence="7 10" id="KW-0456">Lyase</keyword>
<evidence type="ECO:0000256" key="5">
    <source>
        <dbReference type="ARBA" id="ARBA00022840"/>
    </source>
</evidence>
<feature type="domain" description="Diphosphomevalonate decarboxylase-like N-terminal" evidence="9">
    <location>
        <begin position="6"/>
        <end position="162"/>
    </location>
</feature>
<evidence type="ECO:0000259" key="8">
    <source>
        <dbReference type="Pfam" id="PF18376"/>
    </source>
</evidence>
<keyword evidence="11" id="KW-1185">Reference proteome</keyword>
<dbReference type="GO" id="GO:0004163">
    <property type="term" value="F:diphosphomevalonate decarboxylase activity"/>
    <property type="evidence" value="ECO:0007669"/>
    <property type="project" value="UniProtKB-EC"/>
</dbReference>
<evidence type="ECO:0000256" key="2">
    <source>
        <dbReference type="ARBA" id="ARBA00012296"/>
    </source>
</evidence>
<dbReference type="InterPro" id="IPR005935">
    <property type="entry name" value="Mev_decarb"/>
</dbReference>
<dbReference type="Proteomes" id="UP001597191">
    <property type="component" value="Unassembled WGS sequence"/>
</dbReference>
<dbReference type="Pfam" id="PF22700">
    <property type="entry name" value="MVD-like_N"/>
    <property type="match status" value="1"/>
</dbReference>
<dbReference type="Gene3D" id="3.30.230.10">
    <property type="match status" value="1"/>
</dbReference>
<comment type="similarity">
    <text evidence="1">Belongs to the diphosphomevalonate decarboxylase family.</text>
</comment>
<keyword evidence="3" id="KW-0444">Lipid biosynthesis</keyword>
<evidence type="ECO:0000259" key="9">
    <source>
        <dbReference type="Pfam" id="PF22700"/>
    </source>
</evidence>
<dbReference type="SUPFAM" id="SSF55060">
    <property type="entry name" value="GHMP Kinase, C-terminal domain"/>
    <property type="match status" value="1"/>
</dbReference>
<dbReference type="InterPro" id="IPR029765">
    <property type="entry name" value="Mev_diP_decarb"/>
</dbReference>
<feature type="domain" description="Mvd1 C-terminal" evidence="8">
    <location>
        <begin position="175"/>
        <end position="307"/>
    </location>
</feature>
<organism evidence="10 11">
    <name type="scientific">Lapidilactobacillus gannanensis</name>
    <dbReference type="NCBI Taxonomy" id="2486002"/>
    <lineage>
        <taxon>Bacteria</taxon>
        <taxon>Bacillati</taxon>
        <taxon>Bacillota</taxon>
        <taxon>Bacilli</taxon>
        <taxon>Lactobacillales</taxon>
        <taxon>Lactobacillaceae</taxon>
        <taxon>Lapidilactobacillus</taxon>
    </lineage>
</organism>
<dbReference type="Gene3D" id="3.30.70.890">
    <property type="entry name" value="GHMP kinase, C-terminal domain"/>
    <property type="match status" value="1"/>
</dbReference>
<keyword evidence="4" id="KW-0547">Nucleotide-binding</keyword>